<gene>
    <name evidence="1" type="ORF">FNL38_104543</name>
</gene>
<dbReference type="InterPro" id="IPR006175">
    <property type="entry name" value="YjgF/YER057c/UK114"/>
</dbReference>
<dbReference type="InterPro" id="IPR035959">
    <property type="entry name" value="RutC-like_sf"/>
</dbReference>
<dbReference type="GO" id="GO:0019239">
    <property type="term" value="F:deaminase activity"/>
    <property type="evidence" value="ECO:0007669"/>
    <property type="project" value="TreeGrafter"/>
</dbReference>
<reference evidence="1" key="1">
    <citation type="submission" date="2019-07" db="EMBL/GenBank/DDBJ databases">
        <title>Genomic Encyclopedia of Type Strains, Phase IV (KMG-IV): sequencing the most valuable type-strain genomes for metagenomic binning, comparative biology and taxonomic classification.</title>
        <authorList>
            <person name="Goeker M."/>
        </authorList>
    </citation>
    <scope>NUCLEOTIDE SEQUENCE</scope>
    <source>
        <strain evidence="1">DSM 44596</strain>
    </source>
</reference>
<dbReference type="AlphaFoldDB" id="A0A652YQ02"/>
<dbReference type="Gene3D" id="3.30.1330.40">
    <property type="entry name" value="RutC-like"/>
    <property type="match status" value="1"/>
</dbReference>
<evidence type="ECO:0000313" key="1">
    <source>
        <dbReference type="EMBL" id="TYQ04166.1"/>
    </source>
</evidence>
<dbReference type="EMBL" id="VNIQ01000004">
    <property type="protein sequence ID" value="TYQ04166.1"/>
    <property type="molecule type" value="Genomic_DNA"/>
</dbReference>
<dbReference type="PANTHER" id="PTHR11803:SF48">
    <property type="entry name" value="2-AMINOMUCONATE DEAMINASE"/>
    <property type="match status" value="1"/>
</dbReference>
<proteinExistence type="predicted"/>
<organism evidence="1">
    <name type="scientific">Nocardia globerula</name>
    <dbReference type="NCBI Taxonomy" id="1818"/>
    <lineage>
        <taxon>Bacteria</taxon>
        <taxon>Bacillati</taxon>
        <taxon>Actinomycetota</taxon>
        <taxon>Actinomycetes</taxon>
        <taxon>Mycobacteriales</taxon>
        <taxon>Nocardiaceae</taxon>
        <taxon>Nocardia</taxon>
    </lineage>
</organism>
<comment type="caution">
    <text evidence="1">The sequence shown here is derived from an EMBL/GenBank/DDBJ whole genome shotgun (WGS) entry which is preliminary data.</text>
</comment>
<sequence>MSGAQVIEKMAKPRGKFPHVKVVGDFVYVSGTSSRRPDNTFVGVEVDEMGTTALDIRAQTRAVIENIAAILAEVGGELRDLVQVTSYLVSMNDFGGYNEVYAELFDENGPTRTTVAVHQLPHPHLLIEISGVAYVPASRRLSIENPAARRLSIENTENPS</sequence>
<dbReference type="GO" id="GO:0005829">
    <property type="term" value="C:cytosol"/>
    <property type="evidence" value="ECO:0007669"/>
    <property type="project" value="TreeGrafter"/>
</dbReference>
<name>A0A652YQ02_NOCGL</name>
<accession>A0A652YQ02</accession>
<dbReference type="SUPFAM" id="SSF55298">
    <property type="entry name" value="YjgF-like"/>
    <property type="match status" value="1"/>
</dbReference>
<dbReference type="Pfam" id="PF01042">
    <property type="entry name" value="Ribonuc_L-PSP"/>
    <property type="match status" value="1"/>
</dbReference>
<dbReference type="PANTHER" id="PTHR11803">
    <property type="entry name" value="2-IMINOBUTANOATE/2-IMINOPROPANOATE DEAMINASE RIDA"/>
    <property type="match status" value="1"/>
</dbReference>
<protein>
    <submittedName>
        <fullName evidence="1">2-aminomuconate deaminase</fullName>
    </submittedName>
</protein>
<dbReference type="CDD" id="cd00448">
    <property type="entry name" value="YjgF_YER057c_UK114_family"/>
    <property type="match status" value="1"/>
</dbReference>